<dbReference type="InterPro" id="IPR009057">
    <property type="entry name" value="Homeodomain-like_sf"/>
</dbReference>
<evidence type="ECO:0000313" key="5">
    <source>
        <dbReference type="Proteomes" id="UP001143330"/>
    </source>
</evidence>
<name>A0A9W6K0G5_9HYPH</name>
<dbReference type="InterPro" id="IPR009594">
    <property type="entry name" value="Tscrpt_reg_HTH_AraC_N"/>
</dbReference>
<sequence>MLGRECYVYDESHFLLTAVGLPTIVQVLNASRSEPYYSIKLNIDLELARELISEVAQSGAETKLAGTGMAIGPVTHSLALATMRLTELLDSPQDIPILARSLQREILYHVQTSPIGIRLRQAVQFGTRTNRVATAIRWIRENFTEALKIDELAAMAGMGESTLHHHFRAITAMSPLQFQKHLRLHEARRLMVNDRIDASMAAFRVGYESATQFNREYGRLFGAPPKRDVTMILSRTVPSEPPAASP</sequence>
<dbReference type="InterPro" id="IPR018060">
    <property type="entry name" value="HTH_AraC"/>
</dbReference>
<protein>
    <recommendedName>
        <fullName evidence="3">HTH araC/xylS-type domain-containing protein</fullName>
    </recommendedName>
</protein>
<dbReference type="Pfam" id="PF12833">
    <property type="entry name" value="HTH_18"/>
    <property type="match status" value="1"/>
</dbReference>
<dbReference type="PROSITE" id="PS01124">
    <property type="entry name" value="HTH_ARAC_FAMILY_2"/>
    <property type="match status" value="1"/>
</dbReference>
<dbReference type="PANTHER" id="PTHR43436">
    <property type="entry name" value="ARAC-FAMILY TRANSCRIPTIONAL REGULATOR"/>
    <property type="match status" value="1"/>
</dbReference>
<evidence type="ECO:0000313" key="4">
    <source>
        <dbReference type="EMBL" id="GLK85908.1"/>
    </source>
</evidence>
<reference evidence="4" key="1">
    <citation type="journal article" date="2014" name="Int. J. Syst. Evol. Microbiol.">
        <title>Complete genome sequence of Corynebacterium casei LMG S-19264T (=DSM 44701T), isolated from a smear-ripened cheese.</title>
        <authorList>
            <consortium name="US DOE Joint Genome Institute (JGI-PGF)"/>
            <person name="Walter F."/>
            <person name="Albersmeier A."/>
            <person name="Kalinowski J."/>
            <person name="Ruckert C."/>
        </authorList>
    </citation>
    <scope>NUCLEOTIDE SEQUENCE</scope>
    <source>
        <strain evidence="4">VKM B-2789</strain>
    </source>
</reference>
<dbReference type="GO" id="GO:0003700">
    <property type="term" value="F:DNA-binding transcription factor activity"/>
    <property type="evidence" value="ECO:0007669"/>
    <property type="project" value="InterPro"/>
</dbReference>
<feature type="domain" description="HTH araC/xylS-type" evidence="3">
    <location>
        <begin position="133"/>
        <end position="231"/>
    </location>
</feature>
<dbReference type="Pfam" id="PF06719">
    <property type="entry name" value="AraC_N"/>
    <property type="match status" value="1"/>
</dbReference>
<organism evidence="4 5">
    <name type="scientific">Ancylobacter defluvii</name>
    <dbReference type="NCBI Taxonomy" id="1282440"/>
    <lineage>
        <taxon>Bacteria</taxon>
        <taxon>Pseudomonadati</taxon>
        <taxon>Pseudomonadota</taxon>
        <taxon>Alphaproteobacteria</taxon>
        <taxon>Hyphomicrobiales</taxon>
        <taxon>Xanthobacteraceae</taxon>
        <taxon>Ancylobacter</taxon>
    </lineage>
</organism>
<dbReference type="SMART" id="SM00342">
    <property type="entry name" value="HTH_ARAC"/>
    <property type="match status" value="1"/>
</dbReference>
<evidence type="ECO:0000256" key="2">
    <source>
        <dbReference type="ARBA" id="ARBA00023163"/>
    </source>
</evidence>
<evidence type="ECO:0000256" key="1">
    <source>
        <dbReference type="ARBA" id="ARBA00023015"/>
    </source>
</evidence>
<keyword evidence="5" id="KW-1185">Reference proteome</keyword>
<accession>A0A9W6K0G5</accession>
<dbReference type="PANTHER" id="PTHR43436:SF1">
    <property type="entry name" value="TRANSCRIPTIONAL REGULATORY PROTEIN"/>
    <property type="match status" value="1"/>
</dbReference>
<dbReference type="EMBL" id="BSFM01000017">
    <property type="protein sequence ID" value="GLK85908.1"/>
    <property type="molecule type" value="Genomic_DNA"/>
</dbReference>
<reference evidence="4" key="2">
    <citation type="submission" date="2023-01" db="EMBL/GenBank/DDBJ databases">
        <authorList>
            <person name="Sun Q."/>
            <person name="Evtushenko L."/>
        </authorList>
    </citation>
    <scope>NUCLEOTIDE SEQUENCE</scope>
    <source>
        <strain evidence="4">VKM B-2789</strain>
    </source>
</reference>
<evidence type="ECO:0000259" key="3">
    <source>
        <dbReference type="PROSITE" id="PS01124"/>
    </source>
</evidence>
<dbReference type="GO" id="GO:0043565">
    <property type="term" value="F:sequence-specific DNA binding"/>
    <property type="evidence" value="ECO:0007669"/>
    <property type="project" value="InterPro"/>
</dbReference>
<dbReference type="Gene3D" id="1.10.10.60">
    <property type="entry name" value="Homeodomain-like"/>
    <property type="match status" value="1"/>
</dbReference>
<keyword evidence="1" id="KW-0805">Transcription regulation</keyword>
<dbReference type="AlphaFoldDB" id="A0A9W6K0G5"/>
<dbReference type="SUPFAM" id="SSF46689">
    <property type="entry name" value="Homeodomain-like"/>
    <property type="match status" value="2"/>
</dbReference>
<proteinExistence type="predicted"/>
<gene>
    <name evidence="4" type="ORF">GCM10017653_39780</name>
</gene>
<keyword evidence="2" id="KW-0804">Transcription</keyword>
<comment type="caution">
    <text evidence="4">The sequence shown here is derived from an EMBL/GenBank/DDBJ whole genome shotgun (WGS) entry which is preliminary data.</text>
</comment>
<dbReference type="Proteomes" id="UP001143330">
    <property type="component" value="Unassembled WGS sequence"/>
</dbReference>